<accession>A0AAE3M5A8</accession>
<gene>
    <name evidence="2" type="ORF">OM075_12755</name>
</gene>
<organism evidence="2 3">
    <name type="scientific">Plebeiibacterium sediminum</name>
    <dbReference type="NCBI Taxonomy" id="2992112"/>
    <lineage>
        <taxon>Bacteria</taxon>
        <taxon>Pseudomonadati</taxon>
        <taxon>Bacteroidota</taxon>
        <taxon>Bacteroidia</taxon>
        <taxon>Marinilabiliales</taxon>
        <taxon>Marinilabiliaceae</taxon>
        <taxon>Plebeiibacterium</taxon>
    </lineage>
</organism>
<sequence>MIDLHTHTTISDGTLTPKELMLEAKKAGVSAIAITDHDTIAGLGEAQQEADKLGVNLINGIEFSTAFGKNRLLHILGLGIDPQSEGFLRVYNKYRQERSDLLTKVFEKLRSMGVEIERKDAEPFICGGLMDRQAIAKCLVHKGYTKNVKESWINFLDKVDYFEGELIKPADAFKAIHDGGGKAFLAHYHLNIGLKGYSDEEARSYLKQLKEFGLDGMECYYPSFTEEDKQRCLAYVDEFDFIKSGGSDFHGATRAHVKIGVGSGDLNVPDELLEPICPELLELISK</sequence>
<evidence type="ECO:0000313" key="2">
    <source>
        <dbReference type="EMBL" id="MCW3787343.1"/>
    </source>
</evidence>
<reference evidence="2" key="1">
    <citation type="submission" date="2022-10" db="EMBL/GenBank/DDBJ databases">
        <authorList>
            <person name="Yu W.X."/>
        </authorList>
    </citation>
    <scope>NUCLEOTIDE SEQUENCE</scope>
    <source>
        <strain evidence="2">AAT</strain>
    </source>
</reference>
<dbReference type="SUPFAM" id="SSF89550">
    <property type="entry name" value="PHP domain-like"/>
    <property type="match status" value="1"/>
</dbReference>
<protein>
    <submittedName>
        <fullName evidence="2">PHP domain-containing protein</fullName>
    </submittedName>
</protein>
<dbReference type="Gene3D" id="3.20.20.140">
    <property type="entry name" value="Metal-dependent hydrolases"/>
    <property type="match status" value="1"/>
</dbReference>
<dbReference type="InterPro" id="IPR003141">
    <property type="entry name" value="Pol/His_phosphatase_N"/>
</dbReference>
<dbReference type="InterPro" id="IPR016195">
    <property type="entry name" value="Pol/histidinol_Pase-like"/>
</dbReference>
<dbReference type="EMBL" id="JAPDPJ010000028">
    <property type="protein sequence ID" value="MCW3787343.1"/>
    <property type="molecule type" value="Genomic_DNA"/>
</dbReference>
<dbReference type="Gene3D" id="1.10.150.650">
    <property type="match status" value="1"/>
</dbReference>
<comment type="caution">
    <text evidence="2">The sequence shown here is derived from an EMBL/GenBank/DDBJ whole genome shotgun (WGS) entry which is preliminary data.</text>
</comment>
<dbReference type="RefSeq" id="WP_301190908.1">
    <property type="nucleotide sequence ID" value="NZ_JAPDPJ010000028.1"/>
</dbReference>
<dbReference type="CDD" id="cd07438">
    <property type="entry name" value="PHP_HisPPase_AMP"/>
    <property type="match status" value="1"/>
</dbReference>
<dbReference type="PANTHER" id="PTHR42924">
    <property type="entry name" value="EXONUCLEASE"/>
    <property type="match status" value="1"/>
</dbReference>
<dbReference type="GO" id="GO:0004534">
    <property type="term" value="F:5'-3' RNA exonuclease activity"/>
    <property type="evidence" value="ECO:0007669"/>
    <property type="project" value="TreeGrafter"/>
</dbReference>
<proteinExistence type="predicted"/>
<dbReference type="Pfam" id="PF02811">
    <property type="entry name" value="PHP"/>
    <property type="match status" value="1"/>
</dbReference>
<keyword evidence="3" id="KW-1185">Reference proteome</keyword>
<dbReference type="SMART" id="SM00481">
    <property type="entry name" value="POLIIIAc"/>
    <property type="match status" value="1"/>
</dbReference>
<dbReference type="InterPro" id="IPR052018">
    <property type="entry name" value="PHP_domain"/>
</dbReference>
<dbReference type="GO" id="GO:0035312">
    <property type="term" value="F:5'-3' DNA exonuclease activity"/>
    <property type="evidence" value="ECO:0007669"/>
    <property type="project" value="TreeGrafter"/>
</dbReference>
<dbReference type="InterPro" id="IPR004013">
    <property type="entry name" value="PHP_dom"/>
</dbReference>
<dbReference type="PANTHER" id="PTHR42924:SF3">
    <property type="entry name" value="POLYMERASE_HISTIDINOL PHOSPHATASE N-TERMINAL DOMAIN-CONTAINING PROTEIN"/>
    <property type="match status" value="1"/>
</dbReference>
<dbReference type="AlphaFoldDB" id="A0AAE3M5A8"/>
<dbReference type="Proteomes" id="UP001209229">
    <property type="component" value="Unassembled WGS sequence"/>
</dbReference>
<name>A0AAE3M5A8_9BACT</name>
<evidence type="ECO:0000259" key="1">
    <source>
        <dbReference type="SMART" id="SM00481"/>
    </source>
</evidence>
<feature type="domain" description="Polymerase/histidinol phosphatase N-terminal" evidence="1">
    <location>
        <begin position="2"/>
        <end position="67"/>
    </location>
</feature>
<evidence type="ECO:0000313" key="3">
    <source>
        <dbReference type="Proteomes" id="UP001209229"/>
    </source>
</evidence>